<evidence type="ECO:0000256" key="10">
    <source>
        <dbReference type="SAM" id="Coils"/>
    </source>
</evidence>
<dbReference type="GO" id="GO:0051225">
    <property type="term" value="P:spindle assembly"/>
    <property type="evidence" value="ECO:0007669"/>
    <property type="project" value="InterPro"/>
</dbReference>
<dbReference type="GO" id="GO:0051301">
    <property type="term" value="P:cell division"/>
    <property type="evidence" value="ECO:0007669"/>
    <property type="project" value="UniProtKB-KW"/>
</dbReference>
<dbReference type="Pfam" id="PF25762">
    <property type="entry name" value="HAUS1"/>
    <property type="match status" value="1"/>
</dbReference>
<feature type="coiled-coil region" evidence="10">
    <location>
        <begin position="139"/>
        <end position="166"/>
    </location>
</feature>
<reference evidence="11 12" key="1">
    <citation type="journal article" date="2023" name="Commun. Biol.">
        <title>Reorganization of the ancestral sex-determining regions during the evolution of trioecy in Pleodorina starrii.</title>
        <authorList>
            <person name="Takahashi K."/>
            <person name="Suzuki S."/>
            <person name="Kawai-Toyooka H."/>
            <person name="Yamamoto K."/>
            <person name="Hamaji T."/>
            <person name="Ootsuki R."/>
            <person name="Yamaguchi H."/>
            <person name="Kawachi M."/>
            <person name="Higashiyama T."/>
            <person name="Nozaki H."/>
        </authorList>
    </citation>
    <scope>NUCLEOTIDE SEQUENCE [LARGE SCALE GENOMIC DNA]</scope>
    <source>
        <strain evidence="11 12">NIES-4479</strain>
    </source>
</reference>
<dbReference type="EMBL" id="BRXU01000006">
    <property type="protein sequence ID" value="GLC52667.1"/>
    <property type="molecule type" value="Genomic_DNA"/>
</dbReference>
<dbReference type="AlphaFoldDB" id="A0A9W6BI94"/>
<name>A0A9W6BI94_9CHLO</name>
<keyword evidence="9" id="KW-0131">Cell cycle</keyword>
<keyword evidence="4" id="KW-0132">Cell division</keyword>
<keyword evidence="5" id="KW-0493">Microtubule</keyword>
<comment type="caution">
    <text evidence="11">The sequence shown here is derived from an EMBL/GenBank/DDBJ whole genome shotgun (WGS) entry which is preliminary data.</text>
</comment>
<dbReference type="PANTHER" id="PTHR31570:SF1">
    <property type="entry name" value="HAUS AUGMIN-LIKE COMPLEX SUBUNIT 1"/>
    <property type="match status" value="1"/>
</dbReference>
<dbReference type="InterPro" id="IPR026243">
    <property type="entry name" value="HAUS1"/>
</dbReference>
<keyword evidence="6" id="KW-0498">Mitosis</keyword>
<sequence>MEYLRRQQLLNELERVRPGLGAELGRFPISTAAEVEQLQALLEEHQQVMSGYATLQSDYRRQADEYRRQAALLETKVAAACSGARLSAPGLTAARLLATVANALGLHTTAEGAMVAAWVAKDAEMVRQERVQAKREAIASELRHEAEAASSLVSELTAQVEAARRAQEVVEGGMDVLETETHNMHLKAIEYEQRIASTEERLKSLGYRPELGHLALEAMAEQVDSLERSLAETEEALKRYDSIPPSAAGLAAMLEHSQKELAEVHAAMGSAFVHGGPGLAAAARGGSGGGLGGRGGGGGVGPGAFGFGGGGA</sequence>
<evidence type="ECO:0000313" key="11">
    <source>
        <dbReference type="EMBL" id="GLC52667.1"/>
    </source>
</evidence>
<evidence type="ECO:0000256" key="1">
    <source>
        <dbReference type="ARBA" id="ARBA00004186"/>
    </source>
</evidence>
<accession>A0A9W6BI94</accession>
<comment type="subcellular location">
    <subcellularLocation>
        <location evidence="1">Cytoplasm</location>
        <location evidence="1">Cytoskeleton</location>
        <location evidence="1">Spindle</location>
    </subcellularLocation>
</comment>
<dbReference type="GO" id="GO:0070652">
    <property type="term" value="C:HAUS complex"/>
    <property type="evidence" value="ECO:0007669"/>
    <property type="project" value="InterPro"/>
</dbReference>
<dbReference type="GO" id="GO:0005819">
    <property type="term" value="C:spindle"/>
    <property type="evidence" value="ECO:0007669"/>
    <property type="project" value="UniProtKB-SubCell"/>
</dbReference>
<feature type="coiled-coil region" evidence="10">
    <location>
        <begin position="216"/>
        <end position="243"/>
    </location>
</feature>
<proteinExistence type="inferred from homology"/>
<evidence type="ECO:0000313" key="12">
    <source>
        <dbReference type="Proteomes" id="UP001165080"/>
    </source>
</evidence>
<evidence type="ECO:0000256" key="3">
    <source>
        <dbReference type="ARBA" id="ARBA00022490"/>
    </source>
</evidence>
<keyword evidence="3" id="KW-0963">Cytoplasm</keyword>
<dbReference type="OrthoDB" id="544939at2759"/>
<evidence type="ECO:0000256" key="7">
    <source>
        <dbReference type="ARBA" id="ARBA00023054"/>
    </source>
</evidence>
<evidence type="ECO:0000256" key="8">
    <source>
        <dbReference type="ARBA" id="ARBA00023212"/>
    </source>
</evidence>
<keyword evidence="12" id="KW-1185">Reference proteome</keyword>
<dbReference type="PANTHER" id="PTHR31570">
    <property type="entry name" value="HAUS AUGMIN-LIKE COMPLEX SUBUNIT 1"/>
    <property type="match status" value="1"/>
</dbReference>
<comment type="similarity">
    <text evidence="2">Belongs to the HAUS1 family.</text>
</comment>
<organism evidence="11 12">
    <name type="scientific">Pleodorina starrii</name>
    <dbReference type="NCBI Taxonomy" id="330485"/>
    <lineage>
        <taxon>Eukaryota</taxon>
        <taxon>Viridiplantae</taxon>
        <taxon>Chlorophyta</taxon>
        <taxon>core chlorophytes</taxon>
        <taxon>Chlorophyceae</taxon>
        <taxon>CS clade</taxon>
        <taxon>Chlamydomonadales</taxon>
        <taxon>Volvocaceae</taxon>
        <taxon>Pleodorina</taxon>
    </lineage>
</organism>
<keyword evidence="7 10" id="KW-0175">Coiled coil</keyword>
<keyword evidence="8" id="KW-0206">Cytoskeleton</keyword>
<protein>
    <submittedName>
        <fullName evidence="11">Uncharacterized protein</fullName>
    </submittedName>
</protein>
<dbReference type="Proteomes" id="UP001165080">
    <property type="component" value="Unassembled WGS sequence"/>
</dbReference>
<dbReference type="GO" id="GO:0005829">
    <property type="term" value="C:cytosol"/>
    <property type="evidence" value="ECO:0007669"/>
    <property type="project" value="TreeGrafter"/>
</dbReference>
<evidence type="ECO:0000256" key="6">
    <source>
        <dbReference type="ARBA" id="ARBA00022776"/>
    </source>
</evidence>
<evidence type="ECO:0000256" key="5">
    <source>
        <dbReference type="ARBA" id="ARBA00022701"/>
    </source>
</evidence>
<evidence type="ECO:0000256" key="9">
    <source>
        <dbReference type="ARBA" id="ARBA00023306"/>
    </source>
</evidence>
<evidence type="ECO:0000256" key="2">
    <source>
        <dbReference type="ARBA" id="ARBA00005479"/>
    </source>
</evidence>
<gene>
    <name evidence="11" type="primary">PLEST003712</name>
    <name evidence="11" type="ORF">PLESTB_000655300</name>
</gene>
<dbReference type="GO" id="GO:0005874">
    <property type="term" value="C:microtubule"/>
    <property type="evidence" value="ECO:0007669"/>
    <property type="project" value="UniProtKB-KW"/>
</dbReference>
<evidence type="ECO:0000256" key="4">
    <source>
        <dbReference type="ARBA" id="ARBA00022618"/>
    </source>
</evidence>